<evidence type="ECO:0000256" key="7">
    <source>
        <dbReference type="ARBA" id="ARBA00023239"/>
    </source>
</evidence>
<evidence type="ECO:0000313" key="13">
    <source>
        <dbReference type="Proteomes" id="UP000238325"/>
    </source>
</evidence>
<evidence type="ECO:0000313" key="14">
    <source>
        <dbReference type="Proteomes" id="UP000238534"/>
    </source>
</evidence>
<evidence type="ECO:0000259" key="10">
    <source>
        <dbReference type="Pfam" id="PF24621"/>
    </source>
</evidence>
<dbReference type="PANTHER" id="PTHR43622">
    <property type="entry name" value="3-DEHYDROQUINATE SYNTHASE"/>
    <property type="match status" value="1"/>
</dbReference>
<sequence length="390" mass="43972">MNNQQTIQQNFLVPFHYNIIFSRSIFDLGNPSFINIIKQEQQYQRRKIVFIIDKGVTNSRSELTAAITDYLNHYHINIVPEHFLIVEGGEGIKNNQDDHEKILQFIHDNKIDRHSFVAAIGGGAVLDAVGYMAAIAHRGIRLIRIPTTVLSQNDSGIGVKNGINYFGKKNFLGTFVPPYAVINDSDFLKTLDVRNWRSGISEAIKVALIKDENFFCWIEDHALALNNGKITVMEELIFRCAELHAHHISKNGDPFENGSSRPLDFGHWLAHKLEHLTHYELLHGEAVAIGIALDASYSYLSNKIDLDSLNRILDSLLVLGFSIMHPFLITHFDEILAGIDEFREHLGGELTITLLSKIGKGEEVHTLLSTTIANSIQYLSFYSQSVHVLC</sequence>
<evidence type="ECO:0000259" key="9">
    <source>
        <dbReference type="Pfam" id="PF01761"/>
    </source>
</evidence>
<dbReference type="GO" id="GO:0009073">
    <property type="term" value="P:aromatic amino acid family biosynthetic process"/>
    <property type="evidence" value="ECO:0007669"/>
    <property type="project" value="UniProtKB-KW"/>
</dbReference>
<keyword evidence="8" id="KW-0170">Cobalt</keyword>
<keyword evidence="4" id="KW-0479">Metal-binding</keyword>
<evidence type="ECO:0000256" key="5">
    <source>
        <dbReference type="ARBA" id="ARBA00023027"/>
    </source>
</evidence>
<dbReference type="Pfam" id="PF24621">
    <property type="entry name" value="DHQS_C"/>
    <property type="match status" value="1"/>
</dbReference>
<evidence type="ECO:0000256" key="4">
    <source>
        <dbReference type="ARBA" id="ARBA00022723"/>
    </source>
</evidence>
<dbReference type="GO" id="GO:0046872">
    <property type="term" value="F:metal ion binding"/>
    <property type="evidence" value="ECO:0007669"/>
    <property type="project" value="UniProtKB-KW"/>
</dbReference>
<proteinExistence type="predicted"/>
<evidence type="ECO:0000256" key="1">
    <source>
        <dbReference type="ARBA" id="ARBA00001911"/>
    </source>
</evidence>
<dbReference type="InterPro" id="IPR050071">
    <property type="entry name" value="Dehydroquinate_synthase"/>
</dbReference>
<evidence type="ECO:0000256" key="3">
    <source>
        <dbReference type="ARBA" id="ARBA00022605"/>
    </source>
</evidence>
<evidence type="ECO:0000313" key="12">
    <source>
        <dbReference type="EMBL" id="PRB90513.1"/>
    </source>
</evidence>
<keyword evidence="3" id="KW-0028">Amino-acid biosynthesis</keyword>
<comment type="caution">
    <text evidence="11">The sequence shown here is derived from an EMBL/GenBank/DDBJ whole genome shotgun (WGS) entry which is preliminary data.</text>
</comment>
<dbReference type="InterPro" id="IPR030963">
    <property type="entry name" value="DHQ_synth_fam"/>
</dbReference>
<dbReference type="GO" id="GO:0008652">
    <property type="term" value="P:amino acid biosynthetic process"/>
    <property type="evidence" value="ECO:0007669"/>
    <property type="project" value="UniProtKB-KW"/>
</dbReference>
<reference evidence="13 14" key="1">
    <citation type="submission" date="2017-09" db="EMBL/GenBank/DDBJ databases">
        <title>Genomic, metabolic, and phenotypic characteristics of bacterial isolates from the natural microbiome of the model nematode Caenorhabditis elegans.</title>
        <authorList>
            <person name="Zimmermann J."/>
            <person name="Obeng N."/>
            <person name="Yang W."/>
            <person name="Obeng O."/>
            <person name="Kissoyan K."/>
            <person name="Pees B."/>
            <person name="Dirksen P."/>
            <person name="Hoppner M."/>
            <person name="Franke A."/>
            <person name="Rosenstiel P."/>
            <person name="Leippe M."/>
            <person name="Dierking K."/>
            <person name="Kaleta C."/>
            <person name="Schulenburg H."/>
        </authorList>
    </citation>
    <scope>NUCLEOTIDE SEQUENCE [LARGE SCALE GENOMIC DNA]</scope>
    <source>
        <strain evidence="11 14">MYb25</strain>
        <strain evidence="12 13">MYb44</strain>
    </source>
</reference>
<evidence type="ECO:0000256" key="8">
    <source>
        <dbReference type="ARBA" id="ARBA00023285"/>
    </source>
</evidence>
<dbReference type="SUPFAM" id="SSF56796">
    <property type="entry name" value="Dehydroquinate synthase-like"/>
    <property type="match status" value="1"/>
</dbReference>
<dbReference type="PANTHER" id="PTHR43622:SF7">
    <property type="entry name" value="3-DEHYDROQUINATE SYNTHASE, CHLOROPLASTIC"/>
    <property type="match status" value="1"/>
</dbReference>
<accession>A0A2S9CZ20</accession>
<keyword evidence="7 11" id="KW-0456">Lyase</keyword>
<comment type="cofactor">
    <cofactor evidence="1">
        <name>NAD(+)</name>
        <dbReference type="ChEBI" id="CHEBI:57540"/>
    </cofactor>
</comment>
<dbReference type="RefSeq" id="WP_105681929.1">
    <property type="nucleotide sequence ID" value="NZ_JBBGZD010000001.1"/>
</dbReference>
<dbReference type="GO" id="GO:0003856">
    <property type="term" value="F:3-dehydroquinate synthase activity"/>
    <property type="evidence" value="ECO:0007669"/>
    <property type="project" value="UniProtKB-EC"/>
</dbReference>
<dbReference type="EC" id="4.2.3.4" evidence="11"/>
<dbReference type="Proteomes" id="UP000238534">
    <property type="component" value="Unassembled WGS sequence"/>
</dbReference>
<dbReference type="CDD" id="cd08198">
    <property type="entry name" value="DHQS-like"/>
    <property type="match status" value="1"/>
</dbReference>
<keyword evidence="5" id="KW-0520">NAD</keyword>
<dbReference type="Gene3D" id="3.40.50.1970">
    <property type="match status" value="1"/>
</dbReference>
<keyword evidence="6" id="KW-0057">Aromatic amino acid biosynthesis</keyword>
<dbReference type="Pfam" id="PF01761">
    <property type="entry name" value="DHQ_synthase"/>
    <property type="match status" value="1"/>
</dbReference>
<dbReference type="EMBL" id="PCPH01000002">
    <property type="protein sequence ID" value="PRB90513.1"/>
    <property type="molecule type" value="Genomic_DNA"/>
</dbReference>
<keyword evidence="13" id="KW-1185">Reference proteome</keyword>
<dbReference type="InterPro" id="IPR030960">
    <property type="entry name" value="DHQS/DOIS_N"/>
</dbReference>
<dbReference type="Gene3D" id="1.20.1090.10">
    <property type="entry name" value="Dehydroquinate synthase-like - alpha domain"/>
    <property type="match status" value="1"/>
</dbReference>
<dbReference type="Proteomes" id="UP000238325">
    <property type="component" value="Unassembled WGS sequence"/>
</dbReference>
<organism evidence="11 14">
    <name type="scientific">Chryseobacterium culicis</name>
    <dbReference type="NCBI Taxonomy" id="680127"/>
    <lineage>
        <taxon>Bacteria</taxon>
        <taxon>Pseudomonadati</taxon>
        <taxon>Bacteroidota</taxon>
        <taxon>Flavobacteriia</taxon>
        <taxon>Flavobacteriales</taxon>
        <taxon>Weeksellaceae</taxon>
        <taxon>Chryseobacterium group</taxon>
        <taxon>Chryseobacterium</taxon>
    </lineage>
</organism>
<dbReference type="NCBIfam" id="NF004852">
    <property type="entry name" value="PRK06203.1"/>
    <property type="match status" value="1"/>
</dbReference>
<dbReference type="OrthoDB" id="9806583at2"/>
<gene>
    <name evidence="11" type="primary">aroB</name>
    <name evidence="11" type="ORF">CQ022_05775</name>
    <name evidence="12" type="ORF">CQ033_07210</name>
</gene>
<protein>
    <submittedName>
        <fullName evidence="11">3-dehydroquinate synthase</fullName>
        <ecNumber evidence="11">4.2.3.4</ecNumber>
    </submittedName>
</protein>
<feature type="domain" description="3-dehydroquinate synthase N-terminal" evidence="9">
    <location>
        <begin position="85"/>
        <end position="197"/>
    </location>
</feature>
<dbReference type="PIRSF" id="PIRSF001455">
    <property type="entry name" value="DHQ_synth"/>
    <property type="match status" value="1"/>
</dbReference>
<comment type="cofactor">
    <cofactor evidence="2">
        <name>Co(2+)</name>
        <dbReference type="ChEBI" id="CHEBI:48828"/>
    </cofactor>
</comment>
<evidence type="ECO:0000313" key="11">
    <source>
        <dbReference type="EMBL" id="PRB85763.1"/>
    </source>
</evidence>
<feature type="domain" description="3-dehydroquinate synthase C-terminal" evidence="10">
    <location>
        <begin position="199"/>
        <end position="332"/>
    </location>
</feature>
<name>A0A2S9CZ20_CHRCI</name>
<dbReference type="InterPro" id="IPR056179">
    <property type="entry name" value="DHQS_C"/>
</dbReference>
<evidence type="ECO:0000256" key="2">
    <source>
        <dbReference type="ARBA" id="ARBA00001941"/>
    </source>
</evidence>
<dbReference type="EMBL" id="PCPP01000001">
    <property type="protein sequence ID" value="PRB85763.1"/>
    <property type="molecule type" value="Genomic_DNA"/>
</dbReference>
<dbReference type="AlphaFoldDB" id="A0A2S9CZ20"/>
<evidence type="ECO:0000256" key="6">
    <source>
        <dbReference type="ARBA" id="ARBA00023141"/>
    </source>
</evidence>